<dbReference type="EMBL" id="SORF01000003">
    <property type="protein sequence ID" value="TDY50203.1"/>
    <property type="molecule type" value="Genomic_DNA"/>
</dbReference>
<sequence length="307" mass="35755">MDVSDLFEMRTHGDTLFHLQVYDVVLTRGPYQQTVNLHWHAETEFVLVTEGTVRFRVGQQTFDAAAGQAVLVNGEELHSMIAPDGAPSVCKAIVFDLDFLSSCGYDRIQHQFIQPLIDKQQRFPSRIEGKSPWEQQIISHLHEIVHLCIERRSGYEVFIKACLYRVIGELITHDMLFGNGGTRYLDDERSTRLKKVLTYIDDHLGERLRLEDLAAQAHMSEGHFCRFFKEMTQQKPMQYINERRVNTAARLLKDPHRSITSIGLELGFHDVSYFIKVFRAYKHCTPLAYRRRLLQNTSELKRIRKEM</sequence>
<dbReference type="InterPro" id="IPR050204">
    <property type="entry name" value="AraC_XylS_family_regulators"/>
</dbReference>
<dbReference type="Pfam" id="PF02311">
    <property type="entry name" value="AraC_binding"/>
    <property type="match status" value="1"/>
</dbReference>
<dbReference type="InterPro" id="IPR003313">
    <property type="entry name" value="AraC-bd"/>
</dbReference>
<dbReference type="Proteomes" id="UP000294581">
    <property type="component" value="Unassembled WGS sequence"/>
</dbReference>
<dbReference type="InterPro" id="IPR009057">
    <property type="entry name" value="Homeodomain-like_sf"/>
</dbReference>
<dbReference type="PANTHER" id="PTHR46796">
    <property type="entry name" value="HTH-TYPE TRANSCRIPTIONAL ACTIVATOR RHAS-RELATED"/>
    <property type="match status" value="1"/>
</dbReference>
<dbReference type="PROSITE" id="PS01124">
    <property type="entry name" value="HTH_ARAC_FAMILY_2"/>
    <property type="match status" value="1"/>
</dbReference>
<proteinExistence type="predicted"/>
<keyword evidence="2 5" id="KW-0238">DNA-binding</keyword>
<reference evidence="5 6" key="1">
    <citation type="submission" date="2019-03" db="EMBL/GenBank/DDBJ databases">
        <title>Genomic Encyclopedia of Type Strains, Phase IV (KMG-IV): sequencing the most valuable type-strain genomes for metagenomic binning, comparative biology and taxonomic classification.</title>
        <authorList>
            <person name="Goeker M."/>
        </authorList>
    </citation>
    <scope>NUCLEOTIDE SEQUENCE [LARGE SCALE GENOMIC DNA]</scope>
    <source>
        <strain evidence="5 6">DSM 17974</strain>
    </source>
</reference>
<dbReference type="Gene3D" id="2.60.120.10">
    <property type="entry name" value="Jelly Rolls"/>
    <property type="match status" value="1"/>
</dbReference>
<dbReference type="InterPro" id="IPR014710">
    <property type="entry name" value="RmlC-like_jellyroll"/>
</dbReference>
<protein>
    <submittedName>
        <fullName evidence="5">AraC-like DNA-binding protein</fullName>
    </submittedName>
</protein>
<dbReference type="SUPFAM" id="SSF46689">
    <property type="entry name" value="Homeodomain-like"/>
    <property type="match status" value="2"/>
</dbReference>
<evidence type="ECO:0000256" key="3">
    <source>
        <dbReference type="ARBA" id="ARBA00023163"/>
    </source>
</evidence>
<dbReference type="SMART" id="SM00342">
    <property type="entry name" value="HTH_ARAC"/>
    <property type="match status" value="1"/>
</dbReference>
<keyword evidence="3" id="KW-0804">Transcription</keyword>
<dbReference type="AlphaFoldDB" id="A0A4R8LRH4"/>
<organism evidence="5 6">
    <name type="scientific">Alicyclobacillus sacchari</name>
    <dbReference type="NCBI Taxonomy" id="392010"/>
    <lineage>
        <taxon>Bacteria</taxon>
        <taxon>Bacillati</taxon>
        <taxon>Bacillota</taxon>
        <taxon>Bacilli</taxon>
        <taxon>Bacillales</taxon>
        <taxon>Alicyclobacillaceae</taxon>
        <taxon>Alicyclobacillus</taxon>
    </lineage>
</organism>
<dbReference type="PANTHER" id="PTHR46796:SF6">
    <property type="entry name" value="ARAC SUBFAMILY"/>
    <property type="match status" value="1"/>
</dbReference>
<accession>A0A4R8LRH4</accession>
<keyword evidence="1" id="KW-0805">Transcription regulation</keyword>
<gene>
    <name evidence="5" type="ORF">C7445_103249</name>
</gene>
<dbReference type="Gene3D" id="1.10.10.60">
    <property type="entry name" value="Homeodomain-like"/>
    <property type="match status" value="2"/>
</dbReference>
<dbReference type="Pfam" id="PF12833">
    <property type="entry name" value="HTH_18"/>
    <property type="match status" value="1"/>
</dbReference>
<dbReference type="InterPro" id="IPR018060">
    <property type="entry name" value="HTH_AraC"/>
</dbReference>
<dbReference type="GO" id="GO:0043565">
    <property type="term" value="F:sequence-specific DNA binding"/>
    <property type="evidence" value="ECO:0007669"/>
    <property type="project" value="InterPro"/>
</dbReference>
<feature type="domain" description="HTH araC/xylS-type" evidence="4">
    <location>
        <begin position="194"/>
        <end position="292"/>
    </location>
</feature>
<evidence type="ECO:0000256" key="1">
    <source>
        <dbReference type="ARBA" id="ARBA00023015"/>
    </source>
</evidence>
<comment type="caution">
    <text evidence="5">The sequence shown here is derived from an EMBL/GenBank/DDBJ whole genome shotgun (WGS) entry which is preliminary data.</text>
</comment>
<evidence type="ECO:0000313" key="5">
    <source>
        <dbReference type="EMBL" id="TDY50203.1"/>
    </source>
</evidence>
<evidence type="ECO:0000256" key="2">
    <source>
        <dbReference type="ARBA" id="ARBA00023125"/>
    </source>
</evidence>
<evidence type="ECO:0000313" key="6">
    <source>
        <dbReference type="Proteomes" id="UP000294581"/>
    </source>
</evidence>
<evidence type="ECO:0000259" key="4">
    <source>
        <dbReference type="PROSITE" id="PS01124"/>
    </source>
</evidence>
<keyword evidence="6" id="KW-1185">Reference proteome</keyword>
<dbReference type="GO" id="GO:0003700">
    <property type="term" value="F:DNA-binding transcription factor activity"/>
    <property type="evidence" value="ECO:0007669"/>
    <property type="project" value="InterPro"/>
</dbReference>
<dbReference type="RefSeq" id="WP_243834951.1">
    <property type="nucleotide sequence ID" value="NZ_SORF01000003.1"/>
</dbReference>
<name>A0A4R8LRH4_9BACL</name>
<dbReference type="InterPro" id="IPR037923">
    <property type="entry name" value="HTH-like"/>
</dbReference>
<dbReference type="SUPFAM" id="SSF51215">
    <property type="entry name" value="Regulatory protein AraC"/>
    <property type="match status" value="1"/>
</dbReference>